<proteinExistence type="predicted"/>
<evidence type="ECO:0000256" key="1">
    <source>
        <dbReference type="ARBA" id="ARBA00023125"/>
    </source>
</evidence>
<accession>A0AAU8ALU7</accession>
<evidence type="ECO:0000313" key="4">
    <source>
        <dbReference type="EMBL" id="XCC95952.1"/>
    </source>
</evidence>
<reference evidence="4" key="1">
    <citation type="submission" date="2023-02" db="EMBL/GenBank/DDBJ databases">
        <title>Description and genomic characterization of Salipiger bruguierae sp. nov., isolated from the sediment of mangrove plant Bruguiera sexangula.</title>
        <authorList>
            <person name="Long M."/>
        </authorList>
    </citation>
    <scope>NUCLEOTIDE SEQUENCE</scope>
    <source>
        <strain evidence="4">H15</strain>
    </source>
</reference>
<dbReference type="Gene3D" id="1.10.150.130">
    <property type="match status" value="1"/>
</dbReference>
<dbReference type="GO" id="GO:0003677">
    <property type="term" value="F:DNA binding"/>
    <property type="evidence" value="ECO:0007669"/>
    <property type="project" value="UniProtKB-KW"/>
</dbReference>
<gene>
    <name evidence="4" type="ORF">PVT71_14720</name>
</gene>
<dbReference type="InterPro" id="IPR002104">
    <property type="entry name" value="Integrase_catalytic"/>
</dbReference>
<evidence type="ECO:0000256" key="2">
    <source>
        <dbReference type="ARBA" id="ARBA00023172"/>
    </source>
</evidence>
<dbReference type="GO" id="GO:0015074">
    <property type="term" value="P:DNA integration"/>
    <property type="evidence" value="ECO:0007669"/>
    <property type="project" value="InterPro"/>
</dbReference>
<dbReference type="InterPro" id="IPR011010">
    <property type="entry name" value="DNA_brk_join_enz"/>
</dbReference>
<dbReference type="EMBL" id="CP123385">
    <property type="protein sequence ID" value="XCC95952.1"/>
    <property type="molecule type" value="Genomic_DNA"/>
</dbReference>
<dbReference type="InterPro" id="IPR013762">
    <property type="entry name" value="Integrase-like_cat_sf"/>
</dbReference>
<sequence length="364" mass="39942">MSDVQVRFKGYVPERLPSGAIRHRVRVEGNPKRRIVIPVGPEDPTFSEHYWAARAGHTIEVVEKKSCAPATSLDALIDDYLIALEAKVEGGAASIATLRQRKSLMLRAREVITPEGDRIGSLHCDLPREAMVHVRDHWGARTAQADNCIKALRSAYEWALEKGRVQSNPTAGIRRVHRGRGGAVPWTTQDVKKFLAHHPEGSMPRLWLILALFTGARRGDLTILGRGHEVQREGMTWLDWQPGKKGSAPASLPMAPQLLAATRGMTVQGKTYLLGKQGRPLGSPDVLGNSVSCWTAEAGLSDRSSHGLRKALGGLLGELGCSELQIMSILTHTEPTTSSIYTKSAERRRMAHEAMKMVGGLKLW</sequence>
<keyword evidence="2" id="KW-0233">DNA recombination</keyword>
<dbReference type="SUPFAM" id="SSF56349">
    <property type="entry name" value="DNA breaking-rejoining enzymes"/>
    <property type="match status" value="1"/>
</dbReference>
<protein>
    <submittedName>
        <fullName evidence="4">Site-specific integrase</fullName>
    </submittedName>
</protein>
<feature type="domain" description="Tyr recombinase" evidence="3">
    <location>
        <begin position="181"/>
        <end position="355"/>
    </location>
</feature>
<name>A0AAU8ALU7_9RHOB</name>
<dbReference type="GO" id="GO:0006310">
    <property type="term" value="P:DNA recombination"/>
    <property type="evidence" value="ECO:0007669"/>
    <property type="project" value="UniProtKB-KW"/>
</dbReference>
<dbReference type="RefSeq" id="WP_353474819.1">
    <property type="nucleotide sequence ID" value="NZ_CP123385.1"/>
</dbReference>
<organism evidence="4">
    <name type="scientific">Alloyangia sp. H15</name>
    <dbReference type="NCBI Taxonomy" id="3029062"/>
    <lineage>
        <taxon>Bacteria</taxon>
        <taxon>Pseudomonadati</taxon>
        <taxon>Pseudomonadota</taxon>
        <taxon>Alphaproteobacteria</taxon>
        <taxon>Rhodobacterales</taxon>
        <taxon>Roseobacteraceae</taxon>
        <taxon>Alloyangia</taxon>
    </lineage>
</organism>
<dbReference type="InterPro" id="IPR010998">
    <property type="entry name" value="Integrase_recombinase_N"/>
</dbReference>
<dbReference type="Gene3D" id="1.10.443.10">
    <property type="entry name" value="Intergrase catalytic core"/>
    <property type="match status" value="1"/>
</dbReference>
<keyword evidence="1" id="KW-0238">DNA-binding</keyword>
<dbReference type="PROSITE" id="PS51898">
    <property type="entry name" value="TYR_RECOMBINASE"/>
    <property type="match status" value="1"/>
</dbReference>
<dbReference type="AlphaFoldDB" id="A0AAU8ALU7"/>
<evidence type="ECO:0000259" key="3">
    <source>
        <dbReference type="PROSITE" id="PS51898"/>
    </source>
</evidence>